<protein>
    <submittedName>
        <fullName evidence="3">Kinetochore protein Spc7/SPC105</fullName>
    </submittedName>
</protein>
<feature type="region of interest" description="Disordered" evidence="1">
    <location>
        <begin position="567"/>
        <end position="612"/>
    </location>
</feature>
<feature type="region of interest" description="Disordered" evidence="1">
    <location>
        <begin position="693"/>
        <end position="719"/>
    </location>
</feature>
<evidence type="ECO:0000256" key="1">
    <source>
        <dbReference type="SAM" id="MobiDB-lite"/>
    </source>
</evidence>
<comment type="caution">
    <text evidence="3">The sequence shown here is derived from an EMBL/GenBank/DDBJ whole genome shotgun (WGS) entry which is preliminary data.</text>
</comment>
<dbReference type="InterPro" id="IPR013253">
    <property type="entry name" value="Spc7_domain"/>
</dbReference>
<evidence type="ECO:0000259" key="2">
    <source>
        <dbReference type="SMART" id="SM00787"/>
    </source>
</evidence>
<sequence>MDEDPVPMQEHAPVHADGPVLDNVPSEQTGESTTVTEPAIQEDNQHNQSNPDNQSGQLLLKRPLDQEDATSPSEEPAHDQSPPPSAGHNHENNDINNDTNNDNNNSSNEHAESNDSSNKRRRISFPGKSILKSSTQDGDGDLSMEPGVTDELNQQAESAVSALDVTETFSGTTEFTKRNRRSIGRRVSFATTARIRMFERDEKEDEHAKTTSFVEGLNPRISPDHAFSFENSQKDAGNSSDTGHDSGAAGTNDDTMDSASSINNEGDDQEPRSETTTGSSDSEKERSFEVNIGHSDNTGSSGGAYSVGDLLSSSLGDFGSNPFDESDAGQASSSDDDTKEIFPPQKFMKRSSGVSIGFLNRDDNELGPAADVDGGTQDFDGDSRDFSTTSQDNYQEDSMDYRFQNHRSSLTGQPVTAEEREDTFEFLSMDQIAGPSGHLDAPMSQMSDGDTLDMDITAPIGGILEQEQPPTSFHATEVEEDTVMSQHDLTDMSIGQEREPLPPVSSSDATTPAPAPAPAPANATTIAPPAPTAPVTQNPPSSRSSIPSANPRSNPLLVRIFNRSASSDDLKKHKDTAAKEAAKERLSLDGSSNSENRPKFPSTPPRRTSFLRNFSSPAVDAGRELGTPQKYTPNVRASFNIFPEVMEKQLQHLETSKPAVPVFQAPHVSPETSNLARRIARYSSGSFGMADPFLDGGREDQPEPLNRVEYPRPGMDSSVMEGIETEDIPTEDLQASLMMDDQDNDEQDQSSEMQSEGMTDEDSFSELPPITLNKFLSLAGIHFMDHLVASTRRRTITHRPTMPESPSKTSYRFVDFARATAAPAAQLHAHREGCKLLKEFEDASRKQVPELEKRINTRNPECFRDLREGDAAAKDFIKKQFQLIKKYCTLDSAETLNELMQNLLEDQRDSLEYHLSKLAVDRETIKNTWTKIAADKPKVTSRYHDLKRQLELARGRRNAFVECDKAQLEYLAESIDELGTQLKHFKVELVNKRKEESEIQSRVNQLKMAEQAIKARVAVAEKTIEDYQYVGPEDLYRAKEMLGIVQDIHLWRPLGPVPTLESFQQNQKLQFVYDHTLKVSIDMTKMGKAPDAVQVSIIEEDPEVAFNLTLTEKQPVAISALKPKKRKSFAEYAGLLKDYMTLITSAYKAGTAISKILSDISTFWTKISLIRRDIELVRTHNVVDIVAGSEENIKELERNKVQVGRPSPPRQVPGSPVTTPIVLLDIRVRFTGPILGARRSERNRTTSGGSQENGADGHRRGHGHGRPAHEEPVKFYLWFTFTLNDLLNFPGPSSFTWRLEVVYGSMSHEQIADVIGPSIKKGGYESLRDVCVKVNQILRT</sequence>
<feature type="region of interest" description="Disordered" evidence="1">
    <location>
        <begin position="1237"/>
        <end position="1268"/>
    </location>
</feature>
<feature type="compositionally biased region" description="Low complexity" evidence="1">
    <location>
        <begin position="520"/>
        <end position="540"/>
    </location>
</feature>
<feature type="region of interest" description="Disordered" evidence="1">
    <location>
        <begin position="1"/>
        <end position="165"/>
    </location>
</feature>
<dbReference type="Proteomes" id="UP000827284">
    <property type="component" value="Unassembled WGS sequence"/>
</dbReference>
<evidence type="ECO:0000313" key="4">
    <source>
        <dbReference type="Proteomes" id="UP000827284"/>
    </source>
</evidence>
<dbReference type="GO" id="GO:0000776">
    <property type="term" value="C:kinetochore"/>
    <property type="evidence" value="ECO:0007669"/>
    <property type="project" value="TreeGrafter"/>
</dbReference>
<feature type="region of interest" description="Disordered" evidence="1">
    <location>
        <begin position="741"/>
        <end position="766"/>
    </location>
</feature>
<feature type="compositionally biased region" description="Polar residues" evidence="1">
    <location>
        <begin position="46"/>
        <end position="57"/>
    </location>
</feature>
<dbReference type="Pfam" id="PF08317">
    <property type="entry name" value="Spc7"/>
    <property type="match status" value="1"/>
</dbReference>
<dbReference type="InterPro" id="IPR040850">
    <property type="entry name" value="Knl1_RWD_C"/>
</dbReference>
<feature type="region of interest" description="Disordered" evidence="1">
    <location>
        <begin position="496"/>
        <end position="554"/>
    </location>
</feature>
<dbReference type="EMBL" id="BQFW01000004">
    <property type="protein sequence ID" value="GJJ70867.1"/>
    <property type="molecule type" value="Genomic_DNA"/>
</dbReference>
<feature type="compositionally biased region" description="Low complexity" evidence="1">
    <location>
        <begin position="306"/>
        <end position="320"/>
    </location>
</feature>
<dbReference type="SMART" id="SM00787">
    <property type="entry name" value="Spc7"/>
    <property type="match status" value="1"/>
</dbReference>
<feature type="region of interest" description="Disordered" evidence="1">
    <location>
        <begin position="195"/>
        <end position="396"/>
    </location>
</feature>
<feature type="compositionally biased region" description="Basic and acidic residues" evidence="1">
    <location>
        <begin position="196"/>
        <end position="209"/>
    </location>
</feature>
<dbReference type="PANTHER" id="PTHR28260">
    <property type="entry name" value="SPINDLE POLE BODY COMPONENT SPC105"/>
    <property type="match status" value="1"/>
</dbReference>
<feature type="compositionally biased region" description="Basic and acidic residues" evidence="1">
    <location>
        <begin position="567"/>
        <end position="587"/>
    </location>
</feature>
<organism evidence="3 4">
    <name type="scientific">Entomortierella parvispora</name>
    <dbReference type="NCBI Taxonomy" id="205924"/>
    <lineage>
        <taxon>Eukaryota</taxon>
        <taxon>Fungi</taxon>
        <taxon>Fungi incertae sedis</taxon>
        <taxon>Mucoromycota</taxon>
        <taxon>Mortierellomycotina</taxon>
        <taxon>Mortierellomycetes</taxon>
        <taxon>Mortierellales</taxon>
        <taxon>Mortierellaceae</taxon>
        <taxon>Entomortierella</taxon>
    </lineage>
</organism>
<dbReference type="Pfam" id="PF18210">
    <property type="entry name" value="Knl1_RWD_C"/>
    <property type="match status" value="1"/>
</dbReference>
<dbReference type="GO" id="GO:0034501">
    <property type="term" value="P:protein localization to kinetochore"/>
    <property type="evidence" value="ECO:0007669"/>
    <property type="project" value="TreeGrafter"/>
</dbReference>
<reference evidence="3" key="1">
    <citation type="submission" date="2021-11" db="EMBL/GenBank/DDBJ databases">
        <authorList>
            <person name="Herlambang A."/>
            <person name="Guo Y."/>
            <person name="Takashima Y."/>
            <person name="Nishizawa T."/>
        </authorList>
    </citation>
    <scope>NUCLEOTIDE SEQUENCE</scope>
    <source>
        <strain evidence="3">E1425</strain>
    </source>
</reference>
<gene>
    <name evidence="3" type="ORF">EMPS_03217</name>
</gene>
<dbReference type="InterPro" id="IPR033338">
    <property type="entry name" value="Spc105/Spc7"/>
</dbReference>
<accession>A0A9P3LUD6</accession>
<dbReference type="GO" id="GO:0007094">
    <property type="term" value="P:mitotic spindle assembly checkpoint signaling"/>
    <property type="evidence" value="ECO:0007669"/>
    <property type="project" value="TreeGrafter"/>
</dbReference>
<feature type="compositionally biased region" description="Low complexity" evidence="1">
    <location>
        <begin position="94"/>
        <end position="108"/>
    </location>
</feature>
<evidence type="ECO:0000313" key="3">
    <source>
        <dbReference type="EMBL" id="GJJ70867.1"/>
    </source>
</evidence>
<feature type="compositionally biased region" description="Polar residues" evidence="1">
    <location>
        <begin position="541"/>
        <end position="553"/>
    </location>
</feature>
<dbReference type="PANTHER" id="PTHR28260:SF1">
    <property type="entry name" value="SPINDLE POLE BODY COMPONENT SPC105"/>
    <property type="match status" value="1"/>
</dbReference>
<keyword evidence="4" id="KW-1185">Reference proteome</keyword>
<feature type="domain" description="Spc7 kinetochore protein" evidence="2">
    <location>
        <begin position="759"/>
        <end position="1082"/>
    </location>
</feature>
<name>A0A9P3LUD6_9FUNG</name>
<reference evidence="3" key="2">
    <citation type="journal article" date="2022" name="Microbiol. Resour. Announc.">
        <title>Whole-Genome Sequence of Entomortierella parvispora E1425, a Mucoromycotan Fungus Associated with Burkholderiaceae-Related Endosymbiotic Bacteria.</title>
        <authorList>
            <person name="Herlambang A."/>
            <person name="Guo Y."/>
            <person name="Takashima Y."/>
            <person name="Narisawa K."/>
            <person name="Ohta H."/>
            <person name="Nishizawa T."/>
        </authorList>
    </citation>
    <scope>NUCLEOTIDE SEQUENCE</scope>
    <source>
        <strain evidence="3">E1425</strain>
    </source>
</reference>
<proteinExistence type="predicted"/>
<dbReference type="OrthoDB" id="5592879at2759"/>
<feature type="compositionally biased region" description="Polar residues" evidence="1">
    <location>
        <begin position="25"/>
        <end position="36"/>
    </location>
</feature>
<feature type="region of interest" description="Disordered" evidence="1">
    <location>
        <begin position="432"/>
        <end position="456"/>
    </location>
</feature>
<dbReference type="GO" id="GO:1990758">
    <property type="term" value="P:mitotic sister chromatid biorientation"/>
    <property type="evidence" value="ECO:0007669"/>
    <property type="project" value="TreeGrafter"/>
</dbReference>
<feature type="compositionally biased region" description="Polar residues" evidence="1">
    <location>
        <begin position="229"/>
        <end position="241"/>
    </location>
</feature>